<accession>A0AAN7GT77</accession>
<reference evidence="3 4" key="1">
    <citation type="journal article" date="2023" name="Hortic Res">
        <title>Pangenome of water caltrop reveals structural variations and asymmetric subgenome divergence after allopolyploidization.</title>
        <authorList>
            <person name="Zhang X."/>
            <person name="Chen Y."/>
            <person name="Wang L."/>
            <person name="Yuan Y."/>
            <person name="Fang M."/>
            <person name="Shi L."/>
            <person name="Lu R."/>
            <person name="Comes H.P."/>
            <person name="Ma Y."/>
            <person name="Chen Y."/>
            <person name="Huang G."/>
            <person name="Zhou Y."/>
            <person name="Zheng Z."/>
            <person name="Qiu Y."/>
        </authorList>
    </citation>
    <scope>NUCLEOTIDE SEQUENCE [LARGE SCALE GENOMIC DNA]</scope>
    <source>
        <tissue evidence="3">Roots</tissue>
    </source>
</reference>
<protein>
    <recommendedName>
        <fullName evidence="2">DUF3741 domain-containing protein</fullName>
    </recommendedName>
</protein>
<dbReference type="Pfam" id="PF14383">
    <property type="entry name" value="VARLMGL"/>
    <property type="match status" value="1"/>
</dbReference>
<evidence type="ECO:0000313" key="3">
    <source>
        <dbReference type="EMBL" id="KAK4748219.1"/>
    </source>
</evidence>
<proteinExistence type="predicted"/>
<dbReference type="PANTHER" id="PTHR35499">
    <property type="entry name" value="OS05G0128300 PROTEIN"/>
    <property type="match status" value="1"/>
</dbReference>
<dbReference type="Proteomes" id="UP001345219">
    <property type="component" value="Chromosome 12"/>
</dbReference>
<evidence type="ECO:0000259" key="2">
    <source>
        <dbReference type="Pfam" id="PF14383"/>
    </source>
</evidence>
<feature type="region of interest" description="Disordered" evidence="1">
    <location>
        <begin position="27"/>
        <end position="56"/>
    </location>
</feature>
<sequence length="396" mass="44205">MAKSSSLDSGGCFSSLLRHLLCRNGMPAHPSTDPDQSSIVEKDEGGGAVGLSSSPDRPGLVARLMGLETLPENPGLTAAKAKLGRRSPNTVPRSLSVNSMDYLLEIDFLQVPVSRHRRVRTSVSFREEAPSHLQPDLLVMYLDELEMKPKKEPTQRAKLGRQVEHPKVNNTKMKVQKVRNNEARRVSYKEEGQQQHGRKNGKGNHRGKLIQEKEMMAESKFTKKRKEGKAIKRVSVVSVESDGSEASSPISVLNLDNWPNVNELGTGSPMQEVPEYVNLSPKKELLKSPPSRFLLPAARVSDSFELRRGTSGRKEVCDIDPVSSTAGVRLETNDYWLSVAREVYRLTEEDVVKSSHDWINIDSSKDEGLEKLLKEISALIEHRILEQVVRELICQT</sequence>
<evidence type="ECO:0000313" key="4">
    <source>
        <dbReference type="Proteomes" id="UP001345219"/>
    </source>
</evidence>
<dbReference type="EMBL" id="JAXIOK010000019">
    <property type="protein sequence ID" value="KAK4748219.1"/>
    <property type="molecule type" value="Genomic_DNA"/>
</dbReference>
<comment type="caution">
    <text evidence="3">The sequence shown here is derived from an EMBL/GenBank/DDBJ whole genome shotgun (WGS) entry which is preliminary data.</text>
</comment>
<feature type="region of interest" description="Disordered" evidence="1">
    <location>
        <begin position="181"/>
        <end position="207"/>
    </location>
</feature>
<dbReference type="PANTHER" id="PTHR35499:SF4">
    <property type="entry name" value="ALC-INTERACTING PROTEIN 1"/>
    <property type="match status" value="1"/>
</dbReference>
<evidence type="ECO:0000256" key="1">
    <source>
        <dbReference type="SAM" id="MobiDB-lite"/>
    </source>
</evidence>
<feature type="compositionally biased region" description="Basic and acidic residues" evidence="1">
    <location>
        <begin position="181"/>
        <end position="193"/>
    </location>
</feature>
<keyword evidence="4" id="KW-1185">Reference proteome</keyword>
<dbReference type="InterPro" id="IPR032795">
    <property type="entry name" value="DUF3741-assoc"/>
</dbReference>
<feature type="domain" description="DUF3741" evidence="2">
    <location>
        <begin position="58"/>
        <end position="73"/>
    </location>
</feature>
<name>A0AAN7GT77_9MYRT</name>
<organism evidence="3 4">
    <name type="scientific">Trapa incisa</name>
    <dbReference type="NCBI Taxonomy" id="236973"/>
    <lineage>
        <taxon>Eukaryota</taxon>
        <taxon>Viridiplantae</taxon>
        <taxon>Streptophyta</taxon>
        <taxon>Embryophyta</taxon>
        <taxon>Tracheophyta</taxon>
        <taxon>Spermatophyta</taxon>
        <taxon>Magnoliopsida</taxon>
        <taxon>eudicotyledons</taxon>
        <taxon>Gunneridae</taxon>
        <taxon>Pentapetalae</taxon>
        <taxon>rosids</taxon>
        <taxon>malvids</taxon>
        <taxon>Myrtales</taxon>
        <taxon>Lythraceae</taxon>
        <taxon>Trapa</taxon>
    </lineage>
</organism>
<feature type="compositionally biased region" description="Basic residues" evidence="1">
    <location>
        <begin position="196"/>
        <end position="207"/>
    </location>
</feature>
<dbReference type="AlphaFoldDB" id="A0AAN7GT77"/>
<gene>
    <name evidence="3" type="ORF">SAY87_014805</name>
</gene>